<keyword evidence="1" id="KW-1133">Transmembrane helix</keyword>
<keyword evidence="1" id="KW-0812">Transmembrane</keyword>
<proteinExistence type="predicted"/>
<evidence type="ECO:0000256" key="1">
    <source>
        <dbReference type="SAM" id="Phobius"/>
    </source>
</evidence>
<keyword evidence="1" id="KW-0472">Membrane</keyword>
<reference evidence="3 4" key="1">
    <citation type="submission" date="2020-03" db="EMBL/GenBank/DDBJ databases">
        <title>Bacterial isolates of synthetic phycosphere.</title>
        <authorList>
            <person name="Fu H."/>
            <person name="Moran M.A."/>
        </authorList>
    </citation>
    <scope>NUCLEOTIDE SEQUENCE [LARGE SCALE GENOMIC DNA]</scope>
    <source>
        <strain evidence="3 4">HF1</strain>
    </source>
</reference>
<dbReference type="RefSeq" id="WP_167638033.1">
    <property type="nucleotide sequence ID" value="NZ_JAATOP010000005.1"/>
</dbReference>
<dbReference type="Proteomes" id="UP000709466">
    <property type="component" value="Unassembled WGS sequence"/>
</dbReference>
<dbReference type="EMBL" id="JAATOP010000005">
    <property type="protein sequence ID" value="NIY72656.1"/>
    <property type="molecule type" value="Genomic_DNA"/>
</dbReference>
<feature type="domain" description="PilZ" evidence="2">
    <location>
        <begin position="182"/>
        <end position="256"/>
    </location>
</feature>
<dbReference type="SUPFAM" id="SSF141371">
    <property type="entry name" value="PilZ domain-like"/>
    <property type="match status" value="1"/>
</dbReference>
<organism evidence="3 4">
    <name type="scientific">Marivivens donghaensis</name>
    <dbReference type="NCBI Taxonomy" id="1699413"/>
    <lineage>
        <taxon>Bacteria</taxon>
        <taxon>Pseudomonadati</taxon>
        <taxon>Pseudomonadota</taxon>
        <taxon>Alphaproteobacteria</taxon>
        <taxon>Rhodobacterales</taxon>
        <taxon>Paracoccaceae</taxon>
        <taxon>Marivivens group</taxon>
        <taxon>Marivivens</taxon>
    </lineage>
</organism>
<dbReference type="InterPro" id="IPR009875">
    <property type="entry name" value="PilZ_domain"/>
</dbReference>
<keyword evidence="4" id="KW-1185">Reference proteome</keyword>
<protein>
    <submittedName>
        <fullName evidence="3">PilZ domain-containing protein</fullName>
    </submittedName>
</protein>
<sequence>MSGRLILAIILCMIPIWGRAVEVCRTSNDLLRLFAAQSALATADGDAWEGALATTLSHLTRFDPDGLHATLAGTELEDAADKLALALAAVSATVAADGPDSIKLRAQDHDVRVAVARAIGALAMLDCHGVAVDIHSGNERHFVLEALRIALSRESLTAMGVIAALIGLAAWIRHLIRRDALSDRYFVNLSAKVTIGKESYDMRLHDLSRGGAKIDRPPCSTQKLAAPMTLEFAGIKITGRAAWQNAYACGLRFERLLSRRELMGVLPQGASKPIVRTKVAAT</sequence>
<evidence type="ECO:0000259" key="2">
    <source>
        <dbReference type="Pfam" id="PF07238"/>
    </source>
</evidence>
<accession>A0ABX0VXF4</accession>
<gene>
    <name evidence="3" type="ORF">HCZ30_09435</name>
</gene>
<evidence type="ECO:0000313" key="4">
    <source>
        <dbReference type="Proteomes" id="UP000709466"/>
    </source>
</evidence>
<comment type="caution">
    <text evidence="3">The sequence shown here is derived from an EMBL/GenBank/DDBJ whole genome shotgun (WGS) entry which is preliminary data.</text>
</comment>
<evidence type="ECO:0000313" key="3">
    <source>
        <dbReference type="EMBL" id="NIY72656.1"/>
    </source>
</evidence>
<feature type="transmembrane region" description="Helical" evidence="1">
    <location>
        <begin position="156"/>
        <end position="176"/>
    </location>
</feature>
<dbReference type="Pfam" id="PF07238">
    <property type="entry name" value="PilZ"/>
    <property type="match status" value="1"/>
</dbReference>
<name>A0ABX0VXF4_9RHOB</name>